<keyword evidence="6 12" id="KW-0812">Transmembrane</keyword>
<sequence>MAHLAHYREAHPLPFRITHWVNLISMILLIVTGFCIHFPFWPEFMGIARGVHIFFGFVIFINVIVRIVLAFFVKSAPTGGTREVVTDFKTWLPQADNKHQLGAWIKYYLFFKKDHPLAAKLGVPQKISYLLVPVLLIFMFFTGLCLWSPTANLPFFADMINLMGGAMSVRIIHYFMMFVFILFSMLHIYLANIEGLAPTKLMFFGTEHGGLVYDPEKHTIVGEDKLDH</sequence>
<evidence type="ECO:0000256" key="2">
    <source>
        <dbReference type="ARBA" id="ARBA00008622"/>
    </source>
</evidence>
<feature type="domain" description="Cytochrome b561 bacterial/Ni-hydrogenase" evidence="13">
    <location>
        <begin position="11"/>
        <end position="203"/>
    </location>
</feature>
<dbReference type="EMBL" id="ADMD01000006">
    <property type="protein sequence ID" value="EJZ84138.1"/>
    <property type="molecule type" value="Genomic_DNA"/>
</dbReference>
<dbReference type="InterPro" id="IPR000516">
    <property type="entry name" value="Ni-dep_Hydgase_cyt-B"/>
</dbReference>
<dbReference type="eggNOG" id="COG1969">
    <property type="taxonomic scope" value="Bacteria"/>
</dbReference>
<dbReference type="Pfam" id="PF01292">
    <property type="entry name" value="Ni_hydr_CYTB"/>
    <property type="match status" value="1"/>
</dbReference>
<dbReference type="InterPro" id="IPR011577">
    <property type="entry name" value="Cyt_b561_bac/Ni-Hgenase"/>
</dbReference>
<protein>
    <submittedName>
        <fullName evidence="14">Ni/Fe-hydrogenase, b-type cytochrome subunit</fullName>
    </submittedName>
</protein>
<comment type="caution">
    <text evidence="14">The sequence shown here is derived from an EMBL/GenBank/DDBJ whole genome shotgun (WGS) entry which is preliminary data.</text>
</comment>
<evidence type="ECO:0000313" key="14">
    <source>
        <dbReference type="EMBL" id="EJZ84138.1"/>
    </source>
</evidence>
<dbReference type="Proteomes" id="UP000006069">
    <property type="component" value="Unassembled WGS sequence"/>
</dbReference>
<evidence type="ECO:0000256" key="3">
    <source>
        <dbReference type="ARBA" id="ARBA00022448"/>
    </source>
</evidence>
<dbReference type="PANTHER" id="PTHR30485">
    <property type="entry name" value="NI/FE-HYDROGENASE 1 B-TYPE CYTOCHROME SUBUNIT"/>
    <property type="match status" value="1"/>
</dbReference>
<dbReference type="PRINTS" id="PR00161">
    <property type="entry name" value="NIHGNASECYTB"/>
</dbReference>
<evidence type="ECO:0000259" key="13">
    <source>
        <dbReference type="Pfam" id="PF01292"/>
    </source>
</evidence>
<evidence type="ECO:0000256" key="4">
    <source>
        <dbReference type="ARBA" id="ARBA00022475"/>
    </source>
</evidence>
<keyword evidence="9 12" id="KW-1133">Transmembrane helix</keyword>
<keyword evidence="10" id="KW-0408">Iron</keyword>
<keyword evidence="7" id="KW-0479">Metal-binding</keyword>
<dbReference type="HOGENOM" id="CLU_075520_2_0_11"/>
<evidence type="ECO:0000256" key="10">
    <source>
        <dbReference type="ARBA" id="ARBA00023004"/>
    </source>
</evidence>
<feature type="transmembrane region" description="Helical" evidence="12">
    <location>
        <begin position="129"/>
        <end position="151"/>
    </location>
</feature>
<dbReference type="InterPro" id="IPR051542">
    <property type="entry name" value="Hydrogenase_cytochrome"/>
</dbReference>
<dbReference type="AlphaFoldDB" id="K0YLL7"/>
<dbReference type="PANTHER" id="PTHR30485:SF0">
    <property type="entry name" value="NI_FE-HYDROGENASE 1 B-TYPE CYTOCHROME SUBUNIT-RELATED"/>
    <property type="match status" value="1"/>
</dbReference>
<dbReference type="InterPro" id="IPR016174">
    <property type="entry name" value="Di-haem_cyt_TM"/>
</dbReference>
<dbReference type="PATRIC" id="fig|742818.3.peg.903"/>
<keyword evidence="15" id="KW-1185">Reference proteome</keyword>
<reference evidence="14 15" key="1">
    <citation type="submission" date="2012-08" db="EMBL/GenBank/DDBJ databases">
        <title>The Genome Sequence of Slackia piriformis YIT 12062.</title>
        <authorList>
            <consortium name="The Broad Institute Genome Sequencing Platform"/>
            <person name="Earl A."/>
            <person name="Ward D."/>
            <person name="Feldgarden M."/>
            <person name="Gevers D."/>
            <person name="Morotomi M."/>
            <person name="Walker B."/>
            <person name="Young S.K."/>
            <person name="Zeng Q."/>
            <person name="Gargeya S."/>
            <person name="Fitzgerald M."/>
            <person name="Haas B."/>
            <person name="Abouelleil A."/>
            <person name="Alvarado L."/>
            <person name="Arachchi H.M."/>
            <person name="Berlin A.M."/>
            <person name="Chapman S.B."/>
            <person name="Goldberg J."/>
            <person name="Griggs A."/>
            <person name="Gujja S."/>
            <person name="Hansen M."/>
            <person name="Howarth C."/>
            <person name="Imamovic A."/>
            <person name="Larimer J."/>
            <person name="McCowen C."/>
            <person name="Montmayeur A."/>
            <person name="Murphy C."/>
            <person name="Neiman D."/>
            <person name="Pearson M."/>
            <person name="Priest M."/>
            <person name="Roberts A."/>
            <person name="Saif S."/>
            <person name="Shea T."/>
            <person name="Sisk P."/>
            <person name="Sykes S."/>
            <person name="Wortman J."/>
            <person name="Nusbaum C."/>
            <person name="Birren B."/>
        </authorList>
    </citation>
    <scope>NUCLEOTIDE SEQUENCE [LARGE SCALE GENOMIC DNA]</scope>
    <source>
        <strain evidence="14 15">YIT 12062</strain>
    </source>
</reference>
<dbReference type="GO" id="GO:0022904">
    <property type="term" value="P:respiratory electron transport chain"/>
    <property type="evidence" value="ECO:0007669"/>
    <property type="project" value="InterPro"/>
</dbReference>
<comment type="subcellular location">
    <subcellularLocation>
        <location evidence="1">Cell membrane</location>
        <topology evidence="1">Multi-pass membrane protein</topology>
    </subcellularLocation>
</comment>
<dbReference type="GO" id="GO:0020037">
    <property type="term" value="F:heme binding"/>
    <property type="evidence" value="ECO:0007669"/>
    <property type="project" value="TreeGrafter"/>
</dbReference>
<keyword evidence="8" id="KW-0249">Electron transport</keyword>
<dbReference type="SUPFAM" id="SSF81342">
    <property type="entry name" value="Transmembrane di-heme cytochromes"/>
    <property type="match status" value="1"/>
</dbReference>
<keyword evidence="5" id="KW-0349">Heme</keyword>
<proteinExistence type="inferred from homology"/>
<evidence type="ECO:0000256" key="6">
    <source>
        <dbReference type="ARBA" id="ARBA00022692"/>
    </source>
</evidence>
<comment type="similarity">
    <text evidence="2">Belongs to the HupC/HyaC/HydC family.</text>
</comment>
<feature type="transmembrane region" description="Helical" evidence="12">
    <location>
        <begin position="171"/>
        <end position="192"/>
    </location>
</feature>
<dbReference type="OrthoDB" id="257690at2"/>
<dbReference type="GO" id="GO:0009055">
    <property type="term" value="F:electron transfer activity"/>
    <property type="evidence" value="ECO:0007669"/>
    <property type="project" value="InterPro"/>
</dbReference>
<evidence type="ECO:0000313" key="15">
    <source>
        <dbReference type="Proteomes" id="UP000006069"/>
    </source>
</evidence>
<gene>
    <name evidence="14" type="ORF">HMPREF9451_00851</name>
</gene>
<evidence type="ECO:0000256" key="9">
    <source>
        <dbReference type="ARBA" id="ARBA00022989"/>
    </source>
</evidence>
<keyword evidence="3" id="KW-0813">Transport</keyword>
<organism evidence="14 15">
    <name type="scientific">Slackia piriformis YIT 12062</name>
    <dbReference type="NCBI Taxonomy" id="742818"/>
    <lineage>
        <taxon>Bacteria</taxon>
        <taxon>Bacillati</taxon>
        <taxon>Actinomycetota</taxon>
        <taxon>Coriobacteriia</taxon>
        <taxon>Eggerthellales</taxon>
        <taxon>Eggerthellaceae</taxon>
        <taxon>Slackia</taxon>
    </lineage>
</organism>
<evidence type="ECO:0000256" key="12">
    <source>
        <dbReference type="SAM" id="Phobius"/>
    </source>
</evidence>
<feature type="transmembrane region" description="Helical" evidence="12">
    <location>
        <begin position="20"/>
        <end position="41"/>
    </location>
</feature>
<evidence type="ECO:0000256" key="5">
    <source>
        <dbReference type="ARBA" id="ARBA00022617"/>
    </source>
</evidence>
<feature type="transmembrane region" description="Helical" evidence="12">
    <location>
        <begin position="53"/>
        <end position="73"/>
    </location>
</feature>
<accession>K0YLL7</accession>
<dbReference type="Gene3D" id="1.20.950.20">
    <property type="entry name" value="Transmembrane di-heme cytochromes, Chain C"/>
    <property type="match status" value="1"/>
</dbReference>
<evidence type="ECO:0000256" key="7">
    <source>
        <dbReference type="ARBA" id="ARBA00022723"/>
    </source>
</evidence>
<dbReference type="RefSeq" id="WP_009139068.1">
    <property type="nucleotide sequence ID" value="NZ_JH815198.1"/>
</dbReference>
<evidence type="ECO:0000256" key="1">
    <source>
        <dbReference type="ARBA" id="ARBA00004651"/>
    </source>
</evidence>
<keyword evidence="4" id="KW-1003">Cell membrane</keyword>
<name>K0YLL7_9ACTN</name>
<evidence type="ECO:0000256" key="8">
    <source>
        <dbReference type="ARBA" id="ARBA00022982"/>
    </source>
</evidence>
<dbReference type="InParanoid" id="K0YLL7"/>
<evidence type="ECO:0000256" key="11">
    <source>
        <dbReference type="ARBA" id="ARBA00023136"/>
    </source>
</evidence>
<keyword evidence="11 12" id="KW-0472">Membrane</keyword>
<dbReference type="GO" id="GO:0005506">
    <property type="term" value="F:iron ion binding"/>
    <property type="evidence" value="ECO:0007669"/>
    <property type="project" value="InterPro"/>
</dbReference>
<dbReference type="GO" id="GO:0005886">
    <property type="term" value="C:plasma membrane"/>
    <property type="evidence" value="ECO:0007669"/>
    <property type="project" value="UniProtKB-SubCell"/>
</dbReference>
<dbReference type="PROSITE" id="PS00882">
    <property type="entry name" value="NI_HGENASE_CYTB_1"/>
    <property type="match status" value="1"/>
</dbReference>